<dbReference type="GeneID" id="98914161"/>
<keyword evidence="2" id="KW-1185">Reference proteome</keyword>
<reference evidence="1 2" key="1">
    <citation type="submission" date="2019-03" db="EMBL/GenBank/DDBJ databases">
        <title>Genomic Encyclopedia of Type Strains, Phase IV (KMG-IV): sequencing the most valuable type-strain genomes for metagenomic binning, comparative biology and taxonomic classification.</title>
        <authorList>
            <person name="Goeker M."/>
        </authorList>
    </citation>
    <scope>NUCLEOTIDE SEQUENCE [LARGE SCALE GENOMIC DNA]</scope>
    <source>
        <strain evidence="1 2">DSM 29487</strain>
    </source>
</reference>
<proteinExistence type="predicted"/>
<sequence length="229" mass="26267">MIVNYHAVDRKALVKEISNITDVKAVYKYMPTCAYEIDYFTITKEGNLEFEDSADSEEVENLLEELAKRGFIPESNEEIVEIEKDPHSENVELTVAIPKHEVSIDKLDSLLDAKRDLIQKALGCEHLEYEIGAYEVRFPWFEEINPDEAISYTKFIEALCKMTMKQKRINATEKAVTNEKYAFRCFLLRLGFIGDEYKADRKVLLKNLSGSSAFKDGAKKEGNTDEISK</sequence>
<dbReference type="AlphaFoldDB" id="A0A4R3ZC33"/>
<protein>
    <recommendedName>
        <fullName evidence="3">Virulence protein</fullName>
    </recommendedName>
</protein>
<comment type="caution">
    <text evidence="1">The sequence shown here is derived from an EMBL/GenBank/DDBJ whole genome shotgun (WGS) entry which is preliminary data.</text>
</comment>
<organism evidence="1 2">
    <name type="scientific">Longibaculum muris</name>
    <dbReference type="NCBI Taxonomy" id="1796628"/>
    <lineage>
        <taxon>Bacteria</taxon>
        <taxon>Bacillati</taxon>
        <taxon>Bacillota</taxon>
        <taxon>Erysipelotrichia</taxon>
        <taxon>Erysipelotrichales</taxon>
        <taxon>Coprobacillaceae</taxon>
        <taxon>Longibaculum</taxon>
    </lineage>
</organism>
<evidence type="ECO:0000313" key="2">
    <source>
        <dbReference type="Proteomes" id="UP000295515"/>
    </source>
</evidence>
<evidence type="ECO:0000313" key="1">
    <source>
        <dbReference type="EMBL" id="TCW03036.1"/>
    </source>
</evidence>
<dbReference type="Proteomes" id="UP000295515">
    <property type="component" value="Unassembled WGS sequence"/>
</dbReference>
<name>A0A4R3ZC33_9FIRM</name>
<accession>A0A4R3ZC33</accession>
<dbReference type="RefSeq" id="WP_132226155.1">
    <property type="nucleotide sequence ID" value="NZ_JANKBF010000002.1"/>
</dbReference>
<evidence type="ECO:0008006" key="3">
    <source>
        <dbReference type="Google" id="ProtNLM"/>
    </source>
</evidence>
<dbReference type="EMBL" id="SMCQ01000001">
    <property type="protein sequence ID" value="TCW03036.1"/>
    <property type="molecule type" value="Genomic_DNA"/>
</dbReference>
<gene>
    <name evidence="1" type="ORF">EDD60_101342</name>
</gene>